<dbReference type="Proteomes" id="UP000019763">
    <property type="component" value="Unassembled WGS sequence"/>
</dbReference>
<dbReference type="RefSeq" id="XP_011131519.1">
    <property type="nucleotide sequence ID" value="XM_011133217.1"/>
</dbReference>
<dbReference type="AlphaFoldDB" id="A0A023B3J9"/>
<dbReference type="EMBL" id="AFNH02000832">
    <property type="protein sequence ID" value="EZG55533.1"/>
    <property type="molecule type" value="Genomic_DNA"/>
</dbReference>
<dbReference type="VEuPathDB" id="CryptoDB:GNI_111430"/>
<keyword evidence="2" id="KW-1185">Reference proteome</keyword>
<evidence type="ECO:0000313" key="1">
    <source>
        <dbReference type="EMBL" id="EZG55533.1"/>
    </source>
</evidence>
<proteinExistence type="predicted"/>
<reference evidence="1" key="1">
    <citation type="submission" date="2013-12" db="EMBL/GenBank/DDBJ databases">
        <authorList>
            <person name="Omoto C.K."/>
            <person name="Sibley D."/>
            <person name="Venepally P."/>
            <person name="Hadjithomas M."/>
            <person name="Karamycheva S."/>
            <person name="Brunk B."/>
            <person name="Roos D."/>
            <person name="Caler E."/>
            <person name="Lorenzi H."/>
        </authorList>
    </citation>
    <scope>NUCLEOTIDE SEQUENCE</scope>
</reference>
<organism evidence="1 2">
    <name type="scientific">Gregarina niphandrodes</name>
    <name type="common">Septate eugregarine</name>
    <dbReference type="NCBI Taxonomy" id="110365"/>
    <lineage>
        <taxon>Eukaryota</taxon>
        <taxon>Sar</taxon>
        <taxon>Alveolata</taxon>
        <taxon>Apicomplexa</taxon>
        <taxon>Conoidasida</taxon>
        <taxon>Gregarinasina</taxon>
        <taxon>Eugregarinorida</taxon>
        <taxon>Gregarinidae</taxon>
        <taxon>Gregarina</taxon>
    </lineage>
</organism>
<protein>
    <recommendedName>
        <fullName evidence="3">Prefoldin subunit</fullName>
    </recommendedName>
</protein>
<name>A0A023B3J9_GRENI</name>
<accession>A0A023B3J9</accession>
<sequence>MVIRRDNLCDVDVELVHGFYLNLPLQAGIEFLAKRLEIYKERQNDCLELVAKAKTDIKCFLEALGALSDPAVQEMISANAI</sequence>
<comment type="caution">
    <text evidence="1">The sequence shown here is derived from an EMBL/GenBank/DDBJ whole genome shotgun (WGS) entry which is preliminary data.</text>
</comment>
<dbReference type="GeneID" id="22913939"/>
<gene>
    <name evidence="1" type="ORF">GNI_111430</name>
</gene>
<evidence type="ECO:0008006" key="3">
    <source>
        <dbReference type="Google" id="ProtNLM"/>
    </source>
</evidence>
<evidence type="ECO:0000313" key="2">
    <source>
        <dbReference type="Proteomes" id="UP000019763"/>
    </source>
</evidence>